<evidence type="ECO:0000313" key="3">
    <source>
        <dbReference type="Proteomes" id="UP001055125"/>
    </source>
</evidence>
<proteinExistence type="predicted"/>
<keyword evidence="3" id="KW-1185">Reference proteome</keyword>
<dbReference type="Proteomes" id="UP001055125">
    <property type="component" value="Unassembled WGS sequence"/>
</dbReference>
<dbReference type="Pfam" id="PF00459">
    <property type="entry name" value="Inositol_P"/>
    <property type="match status" value="1"/>
</dbReference>
<organism evidence="2 3">
    <name type="scientific">Methylobacterium iners</name>
    <dbReference type="NCBI Taxonomy" id="418707"/>
    <lineage>
        <taxon>Bacteria</taxon>
        <taxon>Pseudomonadati</taxon>
        <taxon>Pseudomonadota</taxon>
        <taxon>Alphaproteobacteria</taxon>
        <taxon>Hyphomicrobiales</taxon>
        <taxon>Methylobacteriaceae</taxon>
        <taxon>Methylobacterium</taxon>
    </lineage>
</organism>
<dbReference type="SUPFAM" id="SSF56655">
    <property type="entry name" value="Carbohydrate phosphatase"/>
    <property type="match status" value="1"/>
</dbReference>
<evidence type="ECO:0000256" key="1">
    <source>
        <dbReference type="SAM" id="MobiDB-lite"/>
    </source>
</evidence>
<evidence type="ECO:0000313" key="2">
    <source>
        <dbReference type="EMBL" id="GJD96643.1"/>
    </source>
</evidence>
<feature type="region of interest" description="Disordered" evidence="1">
    <location>
        <begin position="33"/>
        <end position="56"/>
    </location>
</feature>
<name>A0ABQ4S2F6_9HYPH</name>
<dbReference type="EMBL" id="BPQP01000065">
    <property type="protein sequence ID" value="GJD96643.1"/>
    <property type="molecule type" value="Genomic_DNA"/>
</dbReference>
<reference evidence="2" key="1">
    <citation type="journal article" date="2021" name="Front. Microbiol.">
        <title>Comprehensive Comparative Genomics and Phenotyping of Methylobacterium Species.</title>
        <authorList>
            <person name="Alessa O."/>
            <person name="Ogura Y."/>
            <person name="Fujitani Y."/>
            <person name="Takami H."/>
            <person name="Hayashi T."/>
            <person name="Sahin N."/>
            <person name="Tani A."/>
        </authorList>
    </citation>
    <scope>NUCLEOTIDE SEQUENCE</scope>
    <source>
        <strain evidence="2">DSM 19015</strain>
    </source>
</reference>
<sequence>MAEPTTGELFKAKTIVEGDVAKAVQALLDGDRSELQAEHDPHGDPASSAGEGMSHVESAQADVVTRMLRFAEDASQIALKLRADGLSVSYKGADLGQALTEADLAISRMLHAQFGPRLIEEETADAMGFDRARDLLAQKDWTFIGDPIDGTKPYAGGLPGWGTMIAACRHGWPIASVMALPAWFDDRTAPVVHEPATEQRGILLAGYDGGSYWSPMVDGRMQGPLRPLQPPIRRTHHIGWLPVAAQRYTLDYTKGLFPWCESAAIADAALVATGRLDATLVNHKLWDLAPILPVLQPLGFRLFHWMDMAPCPLSMINLFDHEFRAHGDLWLLCRDEEQALRLSQAILLARPMED</sequence>
<protein>
    <submittedName>
        <fullName evidence="2">3'(2'),5'-bisphosphate nucleotidase CysQ</fullName>
    </submittedName>
</protein>
<feature type="compositionally biased region" description="Basic and acidic residues" evidence="1">
    <location>
        <begin position="33"/>
        <end position="43"/>
    </location>
</feature>
<comment type="caution">
    <text evidence="2">The sequence shown here is derived from an EMBL/GenBank/DDBJ whole genome shotgun (WGS) entry which is preliminary data.</text>
</comment>
<dbReference type="InterPro" id="IPR000760">
    <property type="entry name" value="Inositol_monophosphatase-like"/>
</dbReference>
<dbReference type="Gene3D" id="3.30.540.10">
    <property type="entry name" value="Fructose-1,6-Bisphosphatase, subunit A, domain 1"/>
    <property type="match status" value="1"/>
</dbReference>
<gene>
    <name evidence="2" type="primary">cysQ_4</name>
    <name evidence="2" type="ORF">OCOJLMKI_3866</name>
</gene>
<dbReference type="RefSeq" id="WP_238245735.1">
    <property type="nucleotide sequence ID" value="NZ_BPQP01000065.1"/>
</dbReference>
<reference evidence="2" key="2">
    <citation type="submission" date="2021-08" db="EMBL/GenBank/DDBJ databases">
        <authorList>
            <person name="Tani A."/>
            <person name="Ola A."/>
            <person name="Ogura Y."/>
            <person name="Katsura K."/>
            <person name="Hayashi T."/>
        </authorList>
    </citation>
    <scope>NUCLEOTIDE SEQUENCE</scope>
    <source>
        <strain evidence="2">DSM 19015</strain>
    </source>
</reference>
<accession>A0ABQ4S2F6</accession>